<dbReference type="EMBL" id="CM055748">
    <property type="protein sequence ID" value="KAJ7995317.1"/>
    <property type="molecule type" value="Genomic_DNA"/>
</dbReference>
<comment type="caution">
    <text evidence="1">The sequence shown here is derived from an EMBL/GenBank/DDBJ whole genome shotgun (WGS) entry which is preliminary data.</text>
</comment>
<gene>
    <name evidence="1" type="ORF">DPEC_G00243300</name>
</gene>
<evidence type="ECO:0000313" key="1">
    <source>
        <dbReference type="EMBL" id="KAJ7995317.1"/>
    </source>
</evidence>
<name>A0ACC2FVD2_DALPE</name>
<dbReference type="Proteomes" id="UP001157502">
    <property type="component" value="Chromosome 21"/>
</dbReference>
<protein>
    <submittedName>
        <fullName evidence="1">Uncharacterized protein</fullName>
    </submittedName>
</protein>
<proteinExistence type="predicted"/>
<evidence type="ECO:0000313" key="2">
    <source>
        <dbReference type="Proteomes" id="UP001157502"/>
    </source>
</evidence>
<organism evidence="1 2">
    <name type="scientific">Dallia pectoralis</name>
    <name type="common">Alaska blackfish</name>
    <dbReference type="NCBI Taxonomy" id="75939"/>
    <lineage>
        <taxon>Eukaryota</taxon>
        <taxon>Metazoa</taxon>
        <taxon>Chordata</taxon>
        <taxon>Craniata</taxon>
        <taxon>Vertebrata</taxon>
        <taxon>Euteleostomi</taxon>
        <taxon>Actinopterygii</taxon>
        <taxon>Neopterygii</taxon>
        <taxon>Teleostei</taxon>
        <taxon>Protacanthopterygii</taxon>
        <taxon>Esociformes</taxon>
        <taxon>Umbridae</taxon>
        <taxon>Dallia</taxon>
    </lineage>
</organism>
<accession>A0ACC2FVD2</accession>
<sequence>MSACFWWNDCKEDFTCKQDWHTGWDWTTGRNRCPAEAPCRKWTDLFPTAQIMCEKIWSDSYSYTTLSNTSGRCMQLWFTGPNPNRKVAEYYINHASSQPAATVTLLVLLAMMSSSVFLP</sequence>
<keyword evidence="2" id="KW-1185">Reference proteome</keyword>
<reference evidence="1" key="1">
    <citation type="submission" date="2021-05" db="EMBL/GenBank/DDBJ databases">
        <authorList>
            <person name="Pan Q."/>
            <person name="Jouanno E."/>
            <person name="Zahm M."/>
            <person name="Klopp C."/>
            <person name="Cabau C."/>
            <person name="Louis A."/>
            <person name="Berthelot C."/>
            <person name="Parey E."/>
            <person name="Roest Crollius H."/>
            <person name="Montfort J."/>
            <person name="Robinson-Rechavi M."/>
            <person name="Bouchez O."/>
            <person name="Lampietro C."/>
            <person name="Lopez Roques C."/>
            <person name="Donnadieu C."/>
            <person name="Postlethwait J."/>
            <person name="Bobe J."/>
            <person name="Dillon D."/>
            <person name="Chandos A."/>
            <person name="von Hippel F."/>
            <person name="Guiguen Y."/>
        </authorList>
    </citation>
    <scope>NUCLEOTIDE SEQUENCE</scope>
    <source>
        <strain evidence="1">YG-Jan2019</strain>
    </source>
</reference>